<evidence type="ECO:0000256" key="3">
    <source>
        <dbReference type="ARBA" id="ARBA00023027"/>
    </source>
</evidence>
<proteinExistence type="predicted"/>
<name>A0A143PUM8_LUTPR</name>
<dbReference type="InterPro" id="IPR005255">
    <property type="entry name" value="PdxA_fam"/>
</dbReference>
<dbReference type="EC" id="1.1.1.262" evidence="4"/>
<dbReference type="OrthoDB" id="9801783at2"/>
<dbReference type="PANTHER" id="PTHR30004">
    <property type="entry name" value="4-HYDROXYTHREONINE-4-PHOSPHATE DEHYDROGENASE"/>
    <property type="match status" value="1"/>
</dbReference>
<accession>A0A143PUM8</accession>
<dbReference type="AlphaFoldDB" id="A0A143PUM8"/>
<organism evidence="4 5">
    <name type="scientific">Luteitalea pratensis</name>
    <dbReference type="NCBI Taxonomy" id="1855912"/>
    <lineage>
        <taxon>Bacteria</taxon>
        <taxon>Pseudomonadati</taxon>
        <taxon>Acidobacteriota</taxon>
        <taxon>Vicinamibacteria</taxon>
        <taxon>Vicinamibacterales</taxon>
        <taxon>Vicinamibacteraceae</taxon>
        <taxon>Luteitalea</taxon>
    </lineage>
</organism>
<dbReference type="Gene3D" id="3.40.718.10">
    <property type="entry name" value="Isopropylmalate Dehydrogenase"/>
    <property type="match status" value="2"/>
</dbReference>
<gene>
    <name evidence="4" type="primary">pdxA2</name>
    <name evidence="4" type="ORF">LuPra_05032</name>
</gene>
<dbReference type="PATRIC" id="fig|1813736.3.peg.5288"/>
<dbReference type="KEGG" id="abac:LuPra_05032"/>
<keyword evidence="5" id="KW-1185">Reference proteome</keyword>
<dbReference type="RefSeq" id="WP_110174862.1">
    <property type="nucleotide sequence ID" value="NZ_CP015136.1"/>
</dbReference>
<keyword evidence="2 4" id="KW-0560">Oxidoreductase</keyword>
<evidence type="ECO:0000256" key="1">
    <source>
        <dbReference type="ARBA" id="ARBA00022723"/>
    </source>
</evidence>
<dbReference type="Pfam" id="PF04166">
    <property type="entry name" value="PdxA"/>
    <property type="match status" value="1"/>
</dbReference>
<dbReference type="GO" id="GO:0050570">
    <property type="term" value="F:4-hydroxythreonine-4-phosphate dehydrogenase activity"/>
    <property type="evidence" value="ECO:0007669"/>
    <property type="project" value="UniProtKB-EC"/>
</dbReference>
<protein>
    <submittedName>
        <fullName evidence="4">4-hydroxythreonine-4-phosphate dehydrogenase 2</fullName>
        <ecNumber evidence="4">1.1.1.262</ecNumber>
    </submittedName>
</protein>
<dbReference type="NCBIfam" id="TIGR00557">
    <property type="entry name" value="pdxA"/>
    <property type="match status" value="1"/>
</dbReference>
<keyword evidence="3" id="KW-0520">NAD</keyword>
<reference evidence="5" key="2">
    <citation type="submission" date="2016-04" db="EMBL/GenBank/DDBJ databases">
        <title>First Complete Genome Sequence of a Subdivision 6 Acidobacterium.</title>
        <authorList>
            <person name="Huang S."/>
            <person name="Vieira S."/>
            <person name="Bunk B."/>
            <person name="Riedel T."/>
            <person name="Sproeer C."/>
            <person name="Overmann J."/>
        </authorList>
    </citation>
    <scope>NUCLEOTIDE SEQUENCE [LARGE SCALE GENOMIC DNA]</scope>
    <source>
        <strain evidence="5">DSM 100886 HEG_-6_39</strain>
    </source>
</reference>
<reference evidence="4 5" key="1">
    <citation type="journal article" date="2016" name="Genome Announc.">
        <title>First Complete Genome Sequence of a Subdivision 6 Acidobacterium Strain.</title>
        <authorList>
            <person name="Huang S."/>
            <person name="Vieira S."/>
            <person name="Bunk B."/>
            <person name="Riedel T."/>
            <person name="Sproer C."/>
            <person name="Overmann J."/>
        </authorList>
    </citation>
    <scope>NUCLEOTIDE SEQUENCE [LARGE SCALE GENOMIC DNA]</scope>
    <source>
        <strain evidence="5">DSM 100886 HEG_-6_39</strain>
    </source>
</reference>
<dbReference type="Proteomes" id="UP000076079">
    <property type="component" value="Chromosome"/>
</dbReference>
<dbReference type="GO" id="GO:0051287">
    <property type="term" value="F:NAD binding"/>
    <property type="evidence" value="ECO:0007669"/>
    <property type="project" value="InterPro"/>
</dbReference>
<dbReference type="STRING" id="1855912.LuPra_05032"/>
<evidence type="ECO:0000313" key="5">
    <source>
        <dbReference type="Proteomes" id="UP000076079"/>
    </source>
</evidence>
<dbReference type="SUPFAM" id="SSF53659">
    <property type="entry name" value="Isocitrate/Isopropylmalate dehydrogenase-like"/>
    <property type="match status" value="1"/>
</dbReference>
<evidence type="ECO:0000313" key="4">
    <source>
        <dbReference type="EMBL" id="AMY11770.1"/>
    </source>
</evidence>
<keyword evidence="1" id="KW-0479">Metal-binding</keyword>
<sequence length="309" mass="31747">MPRSSTARPRIAITVGDPAGIGPEIAIAAAASREVRAVCEPVLYGPHSAAALAGFPVGQVSAAAGQASYDAIVAAVRDAQAGAVHAIATGPVHKEAFAACGLPWKGHTDLLGHLTGSPRAAMMFHSEPLRVVLATVHVPLRDVSRLLTQALVEDIITLTARSLPDFGYITPRLGLAGLNPHAGEHGLMGDEDDAVLRPAVEACRARGIDVQGPLPGDTVFLKATRGAFDVVVACYHDQGLIPVKLLAFGQSVNVTLGLPIIRTSVDHGTAFDIARQGTADATSMVSAITLAARLASARLASSRPASGSP</sequence>
<dbReference type="GO" id="GO:0046872">
    <property type="term" value="F:metal ion binding"/>
    <property type="evidence" value="ECO:0007669"/>
    <property type="project" value="UniProtKB-KW"/>
</dbReference>
<dbReference type="EMBL" id="CP015136">
    <property type="protein sequence ID" value="AMY11770.1"/>
    <property type="molecule type" value="Genomic_DNA"/>
</dbReference>
<dbReference type="PANTHER" id="PTHR30004:SF6">
    <property type="entry name" value="D-THREONATE 4-PHOSPHATE DEHYDROGENASE"/>
    <property type="match status" value="1"/>
</dbReference>
<evidence type="ECO:0000256" key="2">
    <source>
        <dbReference type="ARBA" id="ARBA00023002"/>
    </source>
</evidence>